<accession>A0A5S9IS04</accession>
<dbReference type="KEGG" id="uam:UABAM_04922"/>
<protein>
    <submittedName>
        <fullName evidence="2">Uncharacterized protein</fullName>
    </submittedName>
</protein>
<dbReference type="Proteomes" id="UP000326354">
    <property type="component" value="Chromosome"/>
</dbReference>
<dbReference type="EMBL" id="AP019860">
    <property type="protein sequence ID" value="BBM86536.1"/>
    <property type="molecule type" value="Genomic_DNA"/>
</dbReference>
<proteinExistence type="predicted"/>
<keyword evidence="1" id="KW-0732">Signal</keyword>
<feature type="signal peptide" evidence="1">
    <location>
        <begin position="1"/>
        <end position="18"/>
    </location>
</feature>
<organism evidence="2 3">
    <name type="scientific">Uabimicrobium amorphum</name>
    <dbReference type="NCBI Taxonomy" id="2596890"/>
    <lineage>
        <taxon>Bacteria</taxon>
        <taxon>Pseudomonadati</taxon>
        <taxon>Planctomycetota</taxon>
        <taxon>Candidatus Uabimicrobiia</taxon>
        <taxon>Candidatus Uabimicrobiales</taxon>
        <taxon>Candidatus Uabimicrobiaceae</taxon>
        <taxon>Candidatus Uabimicrobium</taxon>
    </lineage>
</organism>
<evidence type="ECO:0000313" key="2">
    <source>
        <dbReference type="EMBL" id="BBM86536.1"/>
    </source>
</evidence>
<dbReference type="RefSeq" id="WP_151970587.1">
    <property type="nucleotide sequence ID" value="NZ_AP019860.1"/>
</dbReference>
<feature type="chain" id="PRO_5024846008" evidence="1">
    <location>
        <begin position="19"/>
        <end position="265"/>
    </location>
</feature>
<name>A0A5S9IS04_UABAM</name>
<dbReference type="AlphaFoldDB" id="A0A5S9IS04"/>
<sequence>MKYFIILLGLIVVNLSFAAEYDYDFKDSTNAEGIYDSEGDFDGYNVKIRKITVDKDVKHLLITNGKGVKFFDSEVKAGVTKTTINTNTKTKYMTFRLQGENNMAFNCKIVVEWKWGWIQKPITMSLKVNTSGSKNKKTAKTLRPVAKSLNPLAEAFVGNDGNTHIVNFECDTDKDGCVSAKAQNISLKGTHSQIALLLADREFRNVTLSINNQVFRPELSVAFNGYYVYKINLPVRNKDVKLSITAIGGKSNCDASFVLLYKDVN</sequence>
<keyword evidence="3" id="KW-1185">Reference proteome</keyword>
<evidence type="ECO:0000256" key="1">
    <source>
        <dbReference type="SAM" id="SignalP"/>
    </source>
</evidence>
<evidence type="ECO:0000313" key="3">
    <source>
        <dbReference type="Proteomes" id="UP000326354"/>
    </source>
</evidence>
<gene>
    <name evidence="2" type="ORF">UABAM_04922</name>
</gene>
<reference evidence="2 3" key="1">
    <citation type="submission" date="2019-08" db="EMBL/GenBank/DDBJ databases">
        <title>Complete genome sequence of Candidatus Uab amorphum.</title>
        <authorList>
            <person name="Shiratori T."/>
            <person name="Suzuki S."/>
            <person name="Kakizawa Y."/>
            <person name="Ishida K."/>
        </authorList>
    </citation>
    <scope>NUCLEOTIDE SEQUENCE [LARGE SCALE GENOMIC DNA]</scope>
    <source>
        <strain evidence="2 3">SRT547</strain>
    </source>
</reference>